<dbReference type="RefSeq" id="WP_038084947.1">
    <property type="nucleotide sequence ID" value="NZ_JMIR01000004.1"/>
</dbReference>
<dbReference type="STRING" id="1157490.EL26_04565"/>
<keyword evidence="2" id="KW-0732">Signal</keyword>
<evidence type="ECO:0000256" key="1">
    <source>
        <dbReference type="SAM" id="MobiDB-lite"/>
    </source>
</evidence>
<dbReference type="AlphaFoldDB" id="A0A074LQF7"/>
<feature type="compositionally biased region" description="Low complexity" evidence="1">
    <location>
        <begin position="34"/>
        <end position="67"/>
    </location>
</feature>
<protein>
    <submittedName>
        <fullName evidence="3">Uncharacterized protein</fullName>
    </submittedName>
</protein>
<keyword evidence="4" id="KW-1185">Reference proteome</keyword>
<dbReference type="Proteomes" id="UP000027931">
    <property type="component" value="Unassembled WGS sequence"/>
</dbReference>
<dbReference type="EMBL" id="JMIR01000004">
    <property type="protein sequence ID" value="KEO84381.1"/>
    <property type="molecule type" value="Genomic_DNA"/>
</dbReference>
<feature type="signal peptide" evidence="2">
    <location>
        <begin position="1"/>
        <end position="25"/>
    </location>
</feature>
<organism evidence="3 4">
    <name type="scientific">Tumebacillus flagellatus</name>
    <dbReference type="NCBI Taxonomy" id="1157490"/>
    <lineage>
        <taxon>Bacteria</taxon>
        <taxon>Bacillati</taxon>
        <taxon>Bacillota</taxon>
        <taxon>Bacilli</taxon>
        <taxon>Bacillales</taxon>
        <taxon>Alicyclobacillaceae</taxon>
        <taxon>Tumebacillus</taxon>
    </lineage>
</organism>
<evidence type="ECO:0000256" key="2">
    <source>
        <dbReference type="SAM" id="SignalP"/>
    </source>
</evidence>
<proteinExistence type="predicted"/>
<gene>
    <name evidence="3" type="ORF">EL26_04565</name>
</gene>
<evidence type="ECO:0000313" key="4">
    <source>
        <dbReference type="Proteomes" id="UP000027931"/>
    </source>
</evidence>
<reference evidence="3 4" key="1">
    <citation type="journal article" date="2013" name="Int. J. Syst. Evol. Microbiol.">
        <title>Tumebacillus flagellatus sp. nov., an alpha-amylase/pullulanase-producing bacterium isolated from cassava wastewater.</title>
        <authorList>
            <person name="Wang Q."/>
            <person name="Xie N."/>
            <person name="Qin Y."/>
            <person name="Shen N."/>
            <person name="Zhu J."/>
            <person name="Mi H."/>
            <person name="Huang R."/>
        </authorList>
    </citation>
    <scope>NUCLEOTIDE SEQUENCE [LARGE SCALE GENOMIC DNA]</scope>
    <source>
        <strain evidence="3 4">GST4</strain>
    </source>
</reference>
<sequence>MKKKFWVLALIGLFVTAAAPSAAPADNEPPYWTPCPTSTTTPTTPTTIDPTATDTNTTTTNTMTTPTGIKCPEIPPATTIH</sequence>
<feature type="chain" id="PRO_5001698036" evidence="2">
    <location>
        <begin position="26"/>
        <end position="81"/>
    </location>
</feature>
<feature type="region of interest" description="Disordered" evidence="1">
    <location>
        <begin position="19"/>
        <end position="81"/>
    </location>
</feature>
<accession>A0A074LQF7</accession>
<comment type="caution">
    <text evidence="3">The sequence shown here is derived from an EMBL/GenBank/DDBJ whole genome shotgun (WGS) entry which is preliminary data.</text>
</comment>
<name>A0A074LQF7_9BACL</name>
<evidence type="ECO:0000313" key="3">
    <source>
        <dbReference type="EMBL" id="KEO84381.1"/>
    </source>
</evidence>